<sequence length="150" mass="17474">MGMHSQKVEAAPWGAKKLYTTPVAARGTWYYKESGKINRFKLTKHTVWGKKLYYMLPKKEYNKLESKLESLPEKKYMSTIYHLDDTIGQVYEFKWHGMKSFNVNGWLAGAGNGAYYVPVTKLRHGKKVQALRIGHGAYNWLTFYAYNHQN</sequence>
<evidence type="ECO:0000313" key="1">
    <source>
        <dbReference type="EMBL" id="CCI86369.1"/>
    </source>
</evidence>
<evidence type="ECO:0000313" key="2">
    <source>
        <dbReference type="EMBL" id="KRN11915.1"/>
    </source>
</evidence>
<evidence type="ECO:0000313" key="4">
    <source>
        <dbReference type="Proteomes" id="UP000051521"/>
    </source>
</evidence>
<keyword evidence="4" id="KW-1185">Reference proteome</keyword>
<dbReference type="AlphaFoldDB" id="I7KMY0"/>
<comment type="caution">
    <text evidence="1">The sequence shown here is derived from an EMBL/GenBank/DDBJ whole genome shotgun (WGS) entry which is preliminary data.</text>
</comment>
<reference evidence="1 3" key="1">
    <citation type="submission" date="2012-06" db="EMBL/GenBank/DDBJ databases">
        <title>Draft genome sequence of Lactobacillus gigeriorum CRBIP 24.85T, isolated from chicken crop.</title>
        <authorList>
            <person name="Cousin S."/>
            <person name="Ma L."/>
            <person name="Creno S."/>
            <person name="Clermont D."/>
            <person name="Loux V."/>
            <person name="Bizet C."/>
            <person name="Bouchier C."/>
        </authorList>
    </citation>
    <scope>NUCLEOTIDE SEQUENCE [LARGE SCALE GENOMIC DNA]</scope>
    <source>
        <strain evidence="3">CRBIP 24.85T</strain>
        <strain evidence="1">Type strain: CRBIP 24.85</strain>
    </source>
</reference>
<dbReference type="OrthoDB" id="2325436at2"/>
<reference evidence="2 4" key="2">
    <citation type="journal article" date="2015" name="Genome Announc.">
        <title>Expanding the biotechnology potential of lactobacilli through comparative genomics of 213 strains and associated genera.</title>
        <authorList>
            <person name="Sun Z."/>
            <person name="Harris H.M."/>
            <person name="McCann A."/>
            <person name="Guo C."/>
            <person name="Argimon S."/>
            <person name="Zhang W."/>
            <person name="Yang X."/>
            <person name="Jeffery I.B."/>
            <person name="Cooney J.C."/>
            <person name="Kagawa T.F."/>
            <person name="Liu W."/>
            <person name="Song Y."/>
            <person name="Salvetti E."/>
            <person name="Wrobel A."/>
            <person name="Rasinkangas P."/>
            <person name="Parkhill J."/>
            <person name="Rea M.C."/>
            <person name="O'Sullivan O."/>
            <person name="Ritari J."/>
            <person name="Douillard F.P."/>
            <person name="Paul Ross R."/>
            <person name="Yang R."/>
            <person name="Briner A.E."/>
            <person name="Felis G.E."/>
            <person name="de Vos W.M."/>
            <person name="Barrangou R."/>
            <person name="Klaenhammer T.R."/>
            <person name="Caufield P.W."/>
            <person name="Cui Y."/>
            <person name="Zhang H."/>
            <person name="O'Toole P.W."/>
        </authorList>
    </citation>
    <scope>NUCLEOTIDE SEQUENCE [LARGE SCALE GENOMIC DNA]</scope>
    <source>
        <strain evidence="2 4">DSM 23908</strain>
    </source>
</reference>
<dbReference type="Proteomes" id="UP000051521">
    <property type="component" value="Unassembled WGS sequence"/>
</dbReference>
<dbReference type="EMBL" id="AYZO01000015">
    <property type="protein sequence ID" value="KRN11915.1"/>
    <property type="molecule type" value="Genomic_DNA"/>
</dbReference>
<dbReference type="PATRIC" id="fig|1423751.3.peg.461"/>
<organism evidence="1 3">
    <name type="scientific">Lactobacillus gigeriorum DSM 23908 = CRBIP 24.85</name>
    <dbReference type="NCBI Taxonomy" id="1423751"/>
    <lineage>
        <taxon>Bacteria</taxon>
        <taxon>Bacillati</taxon>
        <taxon>Bacillota</taxon>
        <taxon>Bacilli</taxon>
        <taxon>Lactobacillales</taxon>
        <taxon>Lactobacillaceae</taxon>
        <taxon>Lactobacillus</taxon>
    </lineage>
</organism>
<dbReference type="Proteomes" id="UP000009326">
    <property type="component" value="Unassembled WGS sequence"/>
</dbReference>
<evidence type="ECO:0000313" key="3">
    <source>
        <dbReference type="Proteomes" id="UP000009326"/>
    </source>
</evidence>
<proteinExistence type="predicted"/>
<dbReference type="EMBL" id="CAKC01000017">
    <property type="protein sequence ID" value="CCI86369.1"/>
    <property type="molecule type" value="Genomic_DNA"/>
</dbReference>
<accession>I7KMY0</accession>
<name>I7KMY0_9LACO</name>
<gene>
    <name evidence="1" type="ORF">BN52_07155</name>
    <name evidence="2" type="ORF">FC38_GL000439</name>
</gene>
<protein>
    <submittedName>
        <fullName evidence="1">Uncharacterized protein</fullName>
    </submittedName>
</protein>